<name>A0A8K0XRX5_9AGAR</name>
<keyword evidence="11" id="KW-0503">Monooxygenase</keyword>
<keyword evidence="10 13" id="KW-0408">Iron</keyword>
<feature type="binding site" description="axial binding residue" evidence="13">
    <location>
        <position position="471"/>
    </location>
    <ligand>
        <name>heme</name>
        <dbReference type="ChEBI" id="CHEBI:30413"/>
    </ligand>
    <ligandPart>
        <name>Fe</name>
        <dbReference type="ChEBI" id="CHEBI:18248"/>
    </ligandPart>
</feature>
<keyword evidence="5 13" id="KW-0349">Heme</keyword>
<keyword evidence="12 14" id="KW-0472">Membrane</keyword>
<keyword evidence="8 14" id="KW-1133">Transmembrane helix</keyword>
<dbReference type="PANTHER" id="PTHR24305:SF166">
    <property type="entry name" value="CYTOCHROME P450 12A4, MITOCHONDRIAL-RELATED"/>
    <property type="match status" value="1"/>
</dbReference>
<dbReference type="OrthoDB" id="1470350at2759"/>
<gene>
    <name evidence="15" type="ORF">BXZ70DRAFT_68449</name>
</gene>
<sequence>MTFTLIVAAAFTVFVIKVIPFLIRPWFSPLRQLPGPPNPSWLFGQLRNRFSTENLLKVEQWKAEYGPSFVINGLFGVHRLHTHDMKALHHVLVHSADYVKPAITRYTLSSILGPGVLVVDGEQHKMQRRVMNPAFGPAQIRELTGVIMEKAEQLRDLWRMSLPSDGNAARINVLDGLSRMTLDAIGVAGFGYDFEALNPNSAKPNELNAAFKAIFQENEATLVSMARIFIPPLRLISTNASRRRAEAMETMHRIGMNLIKEKKAAILSEKAGGVEKTDIQGRDLLSLLIKANMATDISEGMRMSDGDILAQVPTFIVAGHETTATAVTWCLFSLSQDAKMQQKLREELLNASDTPNMEELSALPYLDMVVKETLRIHPPVSQTIRVAAKADRIPVSVPYKDKNGVEKDFIEMAAGDLVSIPILALHRDKQIWGEDALEFKPERWEHPPDVIADMPGVWGRLLSFLGGPRACIGYRFALVEMKALLFTLLREFEFELAVKPEDVSKVMTIVQRPLVLSEQEKGSQMPLMVKPYRSG</sequence>
<comment type="cofactor">
    <cofactor evidence="1 13">
        <name>heme</name>
        <dbReference type="ChEBI" id="CHEBI:30413"/>
    </cofactor>
</comment>
<evidence type="ECO:0000256" key="11">
    <source>
        <dbReference type="ARBA" id="ARBA00023033"/>
    </source>
</evidence>
<dbReference type="InterPro" id="IPR001128">
    <property type="entry name" value="Cyt_P450"/>
</dbReference>
<evidence type="ECO:0000256" key="12">
    <source>
        <dbReference type="ARBA" id="ARBA00023136"/>
    </source>
</evidence>
<keyword evidence="6 14" id="KW-0812">Transmembrane</keyword>
<reference evidence="15" key="1">
    <citation type="journal article" date="2021" name="New Phytol.">
        <title>Evolutionary innovations through gain and loss of genes in the ectomycorrhizal Boletales.</title>
        <authorList>
            <person name="Wu G."/>
            <person name="Miyauchi S."/>
            <person name="Morin E."/>
            <person name="Kuo A."/>
            <person name="Drula E."/>
            <person name="Varga T."/>
            <person name="Kohler A."/>
            <person name="Feng B."/>
            <person name="Cao Y."/>
            <person name="Lipzen A."/>
            <person name="Daum C."/>
            <person name="Hundley H."/>
            <person name="Pangilinan J."/>
            <person name="Johnson J."/>
            <person name="Barry K."/>
            <person name="LaButti K."/>
            <person name="Ng V."/>
            <person name="Ahrendt S."/>
            <person name="Min B."/>
            <person name="Choi I.G."/>
            <person name="Park H."/>
            <person name="Plett J.M."/>
            <person name="Magnuson J."/>
            <person name="Spatafora J.W."/>
            <person name="Nagy L.G."/>
            <person name="Henrissat B."/>
            <person name="Grigoriev I.V."/>
            <person name="Yang Z.L."/>
            <person name="Xu J."/>
            <person name="Martin F.M."/>
        </authorList>
    </citation>
    <scope>NUCLEOTIDE SEQUENCE</scope>
    <source>
        <strain evidence="15">KKN 215</strain>
    </source>
</reference>
<proteinExistence type="inferred from homology"/>
<comment type="similarity">
    <text evidence="4">Belongs to the cytochrome P450 family.</text>
</comment>
<feature type="transmembrane region" description="Helical" evidence="14">
    <location>
        <begin position="6"/>
        <end position="23"/>
    </location>
</feature>
<keyword evidence="7 13" id="KW-0479">Metal-binding</keyword>
<evidence type="ECO:0000256" key="7">
    <source>
        <dbReference type="ARBA" id="ARBA00022723"/>
    </source>
</evidence>
<dbReference type="SUPFAM" id="SSF48264">
    <property type="entry name" value="Cytochrome P450"/>
    <property type="match status" value="1"/>
</dbReference>
<dbReference type="AlphaFoldDB" id="A0A8K0XRX5"/>
<evidence type="ECO:0000256" key="14">
    <source>
        <dbReference type="SAM" id="Phobius"/>
    </source>
</evidence>
<comment type="caution">
    <text evidence="15">The sequence shown here is derived from an EMBL/GenBank/DDBJ whole genome shotgun (WGS) entry which is preliminary data.</text>
</comment>
<keyword evidence="16" id="KW-1185">Reference proteome</keyword>
<dbReference type="Pfam" id="PF00067">
    <property type="entry name" value="p450"/>
    <property type="match status" value="1"/>
</dbReference>
<dbReference type="InterPro" id="IPR050121">
    <property type="entry name" value="Cytochrome_P450_monoxygenase"/>
</dbReference>
<dbReference type="PANTHER" id="PTHR24305">
    <property type="entry name" value="CYTOCHROME P450"/>
    <property type="match status" value="1"/>
</dbReference>
<dbReference type="GO" id="GO:0005506">
    <property type="term" value="F:iron ion binding"/>
    <property type="evidence" value="ECO:0007669"/>
    <property type="project" value="InterPro"/>
</dbReference>
<evidence type="ECO:0000256" key="5">
    <source>
        <dbReference type="ARBA" id="ARBA00022617"/>
    </source>
</evidence>
<dbReference type="InterPro" id="IPR036396">
    <property type="entry name" value="Cyt_P450_sf"/>
</dbReference>
<protein>
    <submittedName>
        <fullName evidence="15">Cytochrome P450</fullName>
    </submittedName>
</protein>
<dbReference type="Gene3D" id="1.10.630.10">
    <property type="entry name" value="Cytochrome P450"/>
    <property type="match status" value="1"/>
</dbReference>
<dbReference type="GO" id="GO:0020037">
    <property type="term" value="F:heme binding"/>
    <property type="evidence" value="ECO:0007669"/>
    <property type="project" value="InterPro"/>
</dbReference>
<evidence type="ECO:0000256" key="8">
    <source>
        <dbReference type="ARBA" id="ARBA00022989"/>
    </source>
</evidence>
<dbReference type="GO" id="GO:0016020">
    <property type="term" value="C:membrane"/>
    <property type="evidence" value="ECO:0007669"/>
    <property type="project" value="UniProtKB-SubCell"/>
</dbReference>
<comment type="pathway">
    <text evidence="3">Secondary metabolite biosynthesis; terpenoid biosynthesis.</text>
</comment>
<dbReference type="PRINTS" id="PR00385">
    <property type="entry name" value="P450"/>
</dbReference>
<evidence type="ECO:0000256" key="3">
    <source>
        <dbReference type="ARBA" id="ARBA00004721"/>
    </source>
</evidence>
<dbReference type="PRINTS" id="PR00465">
    <property type="entry name" value="EP450IV"/>
</dbReference>
<evidence type="ECO:0000313" key="16">
    <source>
        <dbReference type="Proteomes" id="UP000813824"/>
    </source>
</evidence>
<evidence type="ECO:0000256" key="9">
    <source>
        <dbReference type="ARBA" id="ARBA00023002"/>
    </source>
</evidence>
<dbReference type="CDD" id="cd11069">
    <property type="entry name" value="CYP_FUM15-like"/>
    <property type="match status" value="1"/>
</dbReference>
<evidence type="ECO:0000256" key="13">
    <source>
        <dbReference type="PIRSR" id="PIRSR602403-1"/>
    </source>
</evidence>
<evidence type="ECO:0000256" key="10">
    <source>
        <dbReference type="ARBA" id="ARBA00023004"/>
    </source>
</evidence>
<dbReference type="Proteomes" id="UP000813824">
    <property type="component" value="Unassembled WGS sequence"/>
</dbReference>
<evidence type="ECO:0000256" key="1">
    <source>
        <dbReference type="ARBA" id="ARBA00001971"/>
    </source>
</evidence>
<comment type="subcellular location">
    <subcellularLocation>
        <location evidence="2">Membrane</location>
    </subcellularLocation>
</comment>
<keyword evidence="9" id="KW-0560">Oxidoreductase</keyword>
<dbReference type="EMBL" id="JAEVFJ010000010">
    <property type="protein sequence ID" value="KAH8102315.1"/>
    <property type="molecule type" value="Genomic_DNA"/>
</dbReference>
<organism evidence="15 16">
    <name type="scientific">Cristinia sonorae</name>
    <dbReference type="NCBI Taxonomy" id="1940300"/>
    <lineage>
        <taxon>Eukaryota</taxon>
        <taxon>Fungi</taxon>
        <taxon>Dikarya</taxon>
        <taxon>Basidiomycota</taxon>
        <taxon>Agaricomycotina</taxon>
        <taxon>Agaricomycetes</taxon>
        <taxon>Agaricomycetidae</taxon>
        <taxon>Agaricales</taxon>
        <taxon>Pleurotineae</taxon>
        <taxon>Stephanosporaceae</taxon>
        <taxon>Cristinia</taxon>
    </lineage>
</organism>
<dbReference type="InterPro" id="IPR002403">
    <property type="entry name" value="Cyt_P450_E_grp-IV"/>
</dbReference>
<dbReference type="GO" id="GO:0016705">
    <property type="term" value="F:oxidoreductase activity, acting on paired donors, with incorporation or reduction of molecular oxygen"/>
    <property type="evidence" value="ECO:0007669"/>
    <property type="project" value="InterPro"/>
</dbReference>
<accession>A0A8K0XRX5</accession>
<evidence type="ECO:0000256" key="2">
    <source>
        <dbReference type="ARBA" id="ARBA00004370"/>
    </source>
</evidence>
<dbReference type="GO" id="GO:0004497">
    <property type="term" value="F:monooxygenase activity"/>
    <property type="evidence" value="ECO:0007669"/>
    <property type="project" value="UniProtKB-KW"/>
</dbReference>
<evidence type="ECO:0000313" key="15">
    <source>
        <dbReference type="EMBL" id="KAH8102315.1"/>
    </source>
</evidence>
<evidence type="ECO:0000256" key="4">
    <source>
        <dbReference type="ARBA" id="ARBA00010617"/>
    </source>
</evidence>
<evidence type="ECO:0000256" key="6">
    <source>
        <dbReference type="ARBA" id="ARBA00022692"/>
    </source>
</evidence>